<dbReference type="InterPro" id="IPR003598">
    <property type="entry name" value="Ig_sub2"/>
</dbReference>
<evidence type="ECO:0000313" key="4">
    <source>
        <dbReference type="Ensembl" id="ENSMZEP00005012095.1"/>
    </source>
</evidence>
<feature type="region of interest" description="Disordered" evidence="1">
    <location>
        <begin position="739"/>
        <end position="794"/>
    </location>
</feature>
<dbReference type="SMART" id="SM00409">
    <property type="entry name" value="IG"/>
    <property type="match status" value="2"/>
</dbReference>
<feature type="compositionally biased region" description="Polar residues" evidence="1">
    <location>
        <begin position="739"/>
        <end position="764"/>
    </location>
</feature>
<evidence type="ECO:0000256" key="1">
    <source>
        <dbReference type="SAM" id="MobiDB-lite"/>
    </source>
</evidence>
<dbReference type="SMART" id="SM00408">
    <property type="entry name" value="IGc2"/>
    <property type="match status" value="2"/>
</dbReference>
<dbReference type="InterPro" id="IPR036179">
    <property type="entry name" value="Ig-like_dom_sf"/>
</dbReference>
<dbReference type="InterPro" id="IPR033540">
    <property type="entry name" value="MALT1_IG-like_dom_sf"/>
</dbReference>
<dbReference type="InterPro" id="IPR011029">
    <property type="entry name" value="DEATH-like_dom_sf"/>
</dbReference>
<dbReference type="InterPro" id="IPR041077">
    <property type="entry name" value="MALT1_Ig"/>
</dbReference>
<dbReference type="InterPro" id="IPR001309">
    <property type="entry name" value="Pept_C14_p20"/>
</dbReference>
<reference evidence="4 5" key="1">
    <citation type="journal article" date="2014" name="Nature">
        <title>The genomic substrate for adaptive radiation in African cichlid fish.</title>
        <authorList>
            <person name="Brawand D."/>
            <person name="Wagner C.E."/>
            <person name="Li Y.I."/>
            <person name="Malinsky M."/>
            <person name="Keller I."/>
            <person name="Fan S."/>
            <person name="Simakov O."/>
            <person name="Ng A.Y."/>
            <person name="Lim Z.W."/>
            <person name="Bezault E."/>
            <person name="Turner-Maier J."/>
            <person name="Johnson J."/>
            <person name="Alcazar R."/>
            <person name="Noh H.J."/>
            <person name="Russell P."/>
            <person name="Aken B."/>
            <person name="Alfoldi J."/>
            <person name="Amemiya C."/>
            <person name="Azzouzi N."/>
            <person name="Baroiller J.F."/>
            <person name="Barloy-Hubler F."/>
            <person name="Berlin A."/>
            <person name="Bloomquist R."/>
            <person name="Carleton K.L."/>
            <person name="Conte M.A."/>
            <person name="D'Cotta H."/>
            <person name="Eshel O."/>
            <person name="Gaffney L."/>
            <person name="Galibert F."/>
            <person name="Gante H.F."/>
            <person name="Gnerre S."/>
            <person name="Greuter L."/>
            <person name="Guyon R."/>
            <person name="Haddad N.S."/>
            <person name="Haerty W."/>
            <person name="Harris R.M."/>
            <person name="Hofmann H.A."/>
            <person name="Hourlier T."/>
            <person name="Hulata G."/>
            <person name="Jaffe D.B."/>
            <person name="Lara M."/>
            <person name="Lee A.P."/>
            <person name="MacCallum I."/>
            <person name="Mwaiko S."/>
            <person name="Nikaido M."/>
            <person name="Nishihara H."/>
            <person name="Ozouf-Costaz C."/>
            <person name="Penman D.J."/>
            <person name="Przybylski D."/>
            <person name="Rakotomanga M."/>
            <person name="Renn S.C.P."/>
            <person name="Ribeiro F.J."/>
            <person name="Ron M."/>
            <person name="Salzburger W."/>
            <person name="Sanchez-Pulido L."/>
            <person name="Santos M.E."/>
            <person name="Searle S."/>
            <person name="Sharpe T."/>
            <person name="Swofford R."/>
            <person name="Tan F.J."/>
            <person name="Williams L."/>
            <person name="Young S."/>
            <person name="Yin S."/>
            <person name="Okada N."/>
            <person name="Kocher T.D."/>
            <person name="Miska E.A."/>
            <person name="Lander E.S."/>
            <person name="Venkatesh B."/>
            <person name="Fernald R.D."/>
            <person name="Meyer A."/>
            <person name="Ponting C.P."/>
            <person name="Streelman J.T."/>
            <person name="Lindblad-Toh K."/>
            <person name="Seehausen O."/>
            <person name="Di Palma F."/>
        </authorList>
    </citation>
    <scope>NUCLEOTIDE SEQUENCE</scope>
</reference>
<evidence type="ECO:0000259" key="2">
    <source>
        <dbReference type="PROSITE" id="PS50208"/>
    </source>
</evidence>
<dbReference type="SUPFAM" id="SSF52129">
    <property type="entry name" value="Caspase-like"/>
    <property type="match status" value="1"/>
</dbReference>
<dbReference type="GeneTree" id="ENSGT00390000018044"/>
<accession>A0A3P9BQ78</accession>
<feature type="domain" description="Ig-like" evidence="3">
    <location>
        <begin position="106"/>
        <end position="182"/>
    </location>
</feature>
<dbReference type="InterPro" id="IPR011600">
    <property type="entry name" value="Pept_C14_caspase"/>
</dbReference>
<dbReference type="CDD" id="cd00096">
    <property type="entry name" value="Ig"/>
    <property type="match status" value="1"/>
</dbReference>
<dbReference type="InterPro" id="IPR029030">
    <property type="entry name" value="Caspase-like_dom_sf"/>
</dbReference>
<name>A0A3P9BQ78_9CICH</name>
<dbReference type="InterPro" id="IPR052039">
    <property type="entry name" value="Caspase-related_regulators"/>
</dbReference>
<dbReference type="InterPro" id="IPR013783">
    <property type="entry name" value="Ig-like_fold"/>
</dbReference>
<evidence type="ECO:0000313" key="5">
    <source>
        <dbReference type="Proteomes" id="UP000265160"/>
    </source>
</evidence>
<dbReference type="PROSITE" id="PS50208">
    <property type="entry name" value="CASPASE_P20"/>
    <property type="match status" value="1"/>
</dbReference>
<dbReference type="Pfam" id="PF00656">
    <property type="entry name" value="Peptidase_C14"/>
    <property type="match status" value="1"/>
</dbReference>
<dbReference type="Gene3D" id="1.10.533.10">
    <property type="entry name" value="Death Domain, Fas"/>
    <property type="match status" value="1"/>
</dbReference>
<dbReference type="Pfam" id="PF13927">
    <property type="entry name" value="Ig_3"/>
    <property type="match status" value="2"/>
</dbReference>
<dbReference type="Gene3D" id="3.40.50.1460">
    <property type="match status" value="1"/>
</dbReference>
<dbReference type="Pfam" id="PF18703">
    <property type="entry name" value="MALT1_Ig"/>
    <property type="match status" value="1"/>
</dbReference>
<dbReference type="PANTHER" id="PTHR22576:SF27">
    <property type="entry name" value="PARACASPASE 2"/>
    <property type="match status" value="1"/>
</dbReference>
<dbReference type="Proteomes" id="UP000265160">
    <property type="component" value="LG23"/>
</dbReference>
<protein>
    <submittedName>
        <fullName evidence="4">MALT paracaspase 2</fullName>
    </submittedName>
</protein>
<dbReference type="Gene3D" id="2.60.40.3360">
    <property type="match status" value="1"/>
</dbReference>
<feature type="domain" description="Ig-like" evidence="3">
    <location>
        <begin position="206"/>
        <end position="292"/>
    </location>
</feature>
<dbReference type="SUPFAM" id="SSF48726">
    <property type="entry name" value="Immunoglobulin"/>
    <property type="match status" value="2"/>
</dbReference>
<organism evidence="4 5">
    <name type="scientific">Maylandia zebra</name>
    <name type="common">zebra mbuna</name>
    <dbReference type="NCBI Taxonomy" id="106582"/>
    <lineage>
        <taxon>Eukaryota</taxon>
        <taxon>Metazoa</taxon>
        <taxon>Chordata</taxon>
        <taxon>Craniata</taxon>
        <taxon>Vertebrata</taxon>
        <taxon>Euteleostomi</taxon>
        <taxon>Actinopterygii</taxon>
        <taxon>Neopterygii</taxon>
        <taxon>Teleostei</taxon>
        <taxon>Neoteleostei</taxon>
        <taxon>Acanthomorphata</taxon>
        <taxon>Ovalentaria</taxon>
        <taxon>Cichlomorphae</taxon>
        <taxon>Cichliformes</taxon>
        <taxon>Cichlidae</taxon>
        <taxon>African cichlids</taxon>
        <taxon>Pseudocrenilabrinae</taxon>
        <taxon>Haplochromini</taxon>
        <taxon>Maylandia</taxon>
        <taxon>Maylandia zebra complex</taxon>
    </lineage>
</organism>
<reference evidence="4" key="2">
    <citation type="submission" date="2025-08" db="UniProtKB">
        <authorList>
            <consortium name="Ensembl"/>
        </authorList>
    </citation>
    <scope>IDENTIFICATION</scope>
</reference>
<evidence type="ECO:0000259" key="3">
    <source>
        <dbReference type="PROSITE" id="PS50835"/>
    </source>
</evidence>
<dbReference type="Ensembl" id="ENSMZET00005012522.1">
    <property type="protein sequence ID" value="ENSMZEP00005012095.1"/>
    <property type="gene ID" value="ENSMZEG00005009058.1"/>
</dbReference>
<dbReference type="AlphaFoldDB" id="A0A3P9BQ78"/>
<dbReference type="PROSITE" id="PS50835">
    <property type="entry name" value="IG_LIKE"/>
    <property type="match status" value="2"/>
</dbReference>
<dbReference type="Gene3D" id="2.60.40.10">
    <property type="entry name" value="Immunoglobulins"/>
    <property type="match status" value="2"/>
</dbReference>
<reference evidence="4" key="3">
    <citation type="submission" date="2025-09" db="UniProtKB">
        <authorList>
            <consortium name="Ensembl"/>
        </authorList>
    </citation>
    <scope>IDENTIFICATION</scope>
</reference>
<dbReference type="GO" id="GO:0004197">
    <property type="term" value="F:cysteine-type endopeptidase activity"/>
    <property type="evidence" value="ECO:0007669"/>
    <property type="project" value="InterPro"/>
</dbReference>
<keyword evidence="5" id="KW-1185">Reference proteome</keyword>
<dbReference type="GO" id="GO:0006508">
    <property type="term" value="P:proteolysis"/>
    <property type="evidence" value="ECO:0007669"/>
    <property type="project" value="InterPro"/>
</dbReference>
<dbReference type="PANTHER" id="PTHR22576">
    <property type="entry name" value="MUCOSA ASSOCIATED LYMPHOID TISSUE LYMPHOMA TRANSLOCATION PROTEIN 1/PARACASPASE"/>
    <property type="match status" value="1"/>
</dbReference>
<dbReference type="InterPro" id="IPR007110">
    <property type="entry name" value="Ig-like_dom"/>
</dbReference>
<proteinExistence type="predicted"/>
<sequence>MEEWKRSIGTLSDEILIKLAKMLDNSTCGWRQLANAVSEQPKFRCSERELTSCSLQVLTAAGSPARTMLTLLAERSCSLDFLLHSLRKMEHQEAVQFLTTAVAEQIQITVQPQSQEAAPGSNVVLTCRASGPPGLGYQWFKGKQEILGESGNSSELVLCPLSPTHQGHYICRISHGEKFVFSKWAQVRLIISAGSSSFCCSSSLFPGSVSGLHIIQRPQSQAASEGDTLVLECTAEGNPPAQYEWYHNKVPMPQQKTSSLRIPCVTTAHRGEYTCKVFNLYHEVWSSTATVTIGEPLQIPSLTFVDLWWISLLILFLSTATDKVALLIGNMNYIYHTQLCAPISDVHELTNLLRQLDFKVVSLLDLNWQEMHSAVTEFLLLLDKGVYGLLYFAGHGYENYGNSFMVPIDAPVSYTSEHCLCVQNILTKMQEKKTGLNVFLLDMCRKRNPHDDVIVQPGLLKVTANIVFGYATCVDAEAYEVKREDVSNGIFINFLKQRVCEDEKVTVMLDRVAEDMGRCVITRGRQALELRSNLSERRSLTDRIQVSQCSASSSARNLQWAIAHVLPESRYLQFDCGVKVQLGFAAEFSNVMVIYTRILDKPDEIVSCSAQLTDFPEDVDIDLKKSNQESLLEAGCLSLIKEELPSPETHSLYTHIRSLQRLKRELTFTICLHYTYSNMDEEVQERQQVTVGKPLVSKLNLHEPRAAHVSSASSSFSLDSFNVPGCSSFGEDLSLTGTASNTRSHHAQSASVSFTGGSPTSPRSANVPEETDSPEILDNPRPLVASKSLPHSKVNDSNYKFSDMYNFHSY</sequence>
<dbReference type="InterPro" id="IPR003599">
    <property type="entry name" value="Ig_sub"/>
</dbReference>
<dbReference type="SUPFAM" id="SSF47986">
    <property type="entry name" value="DEATH domain"/>
    <property type="match status" value="1"/>
</dbReference>
<feature type="domain" description="Caspase family p20" evidence="2">
    <location>
        <begin position="321"/>
        <end position="448"/>
    </location>
</feature>